<gene>
    <name evidence="2" type="ORF">FB458_0376</name>
</gene>
<organism evidence="2 3">
    <name type="scientific">Lapillicoccus jejuensis</name>
    <dbReference type="NCBI Taxonomy" id="402171"/>
    <lineage>
        <taxon>Bacteria</taxon>
        <taxon>Bacillati</taxon>
        <taxon>Actinomycetota</taxon>
        <taxon>Actinomycetes</taxon>
        <taxon>Micrococcales</taxon>
        <taxon>Intrasporangiaceae</taxon>
        <taxon>Lapillicoccus</taxon>
    </lineage>
</organism>
<proteinExistence type="predicted"/>
<name>A0A542DW81_9MICO</name>
<reference evidence="2 3" key="1">
    <citation type="submission" date="2019-06" db="EMBL/GenBank/DDBJ databases">
        <title>Sequencing the genomes of 1000 actinobacteria strains.</title>
        <authorList>
            <person name="Klenk H.-P."/>
        </authorList>
    </citation>
    <scope>NUCLEOTIDE SEQUENCE [LARGE SCALE GENOMIC DNA]</scope>
    <source>
        <strain evidence="2 3">DSM 18607</strain>
    </source>
</reference>
<accession>A0A542DW81</accession>
<sequence length="347" mass="36685">MAERGSAEEATVDEQEVARGAWRRGRDVVQVGWSGADGLVLHGLEPREVIALTTPQTLQAGRLDAAALAGTARTVGIPRRRLGLLVEVLRAHDLVGPGERGAAGRGPSGLGDRWVVVGGSGSLPWQTASLLRTAGVGRVDLGHEAVDDLDHRLGPPAPPAPPATGAARPDLVVLAAQHLVPARWGDPWRRRGIAVLPVTLERRRVLVGPLVLDPAGPCLHCLDLVRTDLDGGWPALVAQADDGVDAPRAGRSLTPPPEPDDTDQTLTALAAAVVALLVRCHLEGRPPPAGVSVEATLPWPRLDHRRWPRHPDCPHHEDRSHHGERVAAPTCATPHPRTAAGRGTMEA</sequence>
<dbReference type="Gene3D" id="3.40.50.720">
    <property type="entry name" value="NAD(P)-binding Rossmann-like Domain"/>
    <property type="match status" value="1"/>
</dbReference>
<feature type="region of interest" description="Disordered" evidence="1">
    <location>
        <begin position="242"/>
        <end position="263"/>
    </location>
</feature>
<feature type="compositionally biased region" description="Basic and acidic residues" evidence="1">
    <location>
        <begin position="313"/>
        <end position="325"/>
    </location>
</feature>
<evidence type="ECO:0000256" key="1">
    <source>
        <dbReference type="SAM" id="MobiDB-lite"/>
    </source>
</evidence>
<dbReference type="EMBL" id="VFMN01000001">
    <property type="protein sequence ID" value="TQJ07316.1"/>
    <property type="molecule type" value="Genomic_DNA"/>
</dbReference>
<dbReference type="AlphaFoldDB" id="A0A542DW81"/>
<evidence type="ECO:0008006" key="4">
    <source>
        <dbReference type="Google" id="ProtNLM"/>
    </source>
</evidence>
<comment type="caution">
    <text evidence="2">The sequence shown here is derived from an EMBL/GenBank/DDBJ whole genome shotgun (WGS) entry which is preliminary data.</text>
</comment>
<keyword evidence="3" id="KW-1185">Reference proteome</keyword>
<evidence type="ECO:0000313" key="3">
    <source>
        <dbReference type="Proteomes" id="UP000317893"/>
    </source>
</evidence>
<protein>
    <recommendedName>
        <fullName evidence="4">Bacteriocin biosynthesis cyclodehydratase domain-containing protein</fullName>
    </recommendedName>
</protein>
<dbReference type="Proteomes" id="UP000317893">
    <property type="component" value="Unassembled WGS sequence"/>
</dbReference>
<feature type="region of interest" description="Disordered" evidence="1">
    <location>
        <begin position="313"/>
        <end position="347"/>
    </location>
</feature>
<evidence type="ECO:0000313" key="2">
    <source>
        <dbReference type="EMBL" id="TQJ07316.1"/>
    </source>
</evidence>